<dbReference type="EMBL" id="LAZR01011287">
    <property type="protein sequence ID" value="KKM62478.1"/>
    <property type="molecule type" value="Genomic_DNA"/>
</dbReference>
<gene>
    <name evidence="1" type="ORF">LCGC14_1521310</name>
</gene>
<evidence type="ECO:0008006" key="2">
    <source>
        <dbReference type="Google" id="ProtNLM"/>
    </source>
</evidence>
<evidence type="ECO:0000313" key="1">
    <source>
        <dbReference type="EMBL" id="KKM62478.1"/>
    </source>
</evidence>
<accession>A0A0F9IYS5</accession>
<dbReference type="InterPro" id="IPR029052">
    <property type="entry name" value="Metallo-depent_PP-like"/>
</dbReference>
<comment type="caution">
    <text evidence="1">The sequence shown here is derived from an EMBL/GenBank/DDBJ whole genome shotgun (WGS) entry which is preliminary data.</text>
</comment>
<name>A0A0F9IYS5_9ZZZZ</name>
<dbReference type="SUPFAM" id="SSF56300">
    <property type="entry name" value="Metallo-dependent phosphatases"/>
    <property type="match status" value="1"/>
</dbReference>
<proteinExistence type="predicted"/>
<dbReference type="AlphaFoldDB" id="A0A0F9IYS5"/>
<reference evidence="1" key="1">
    <citation type="journal article" date="2015" name="Nature">
        <title>Complex archaea that bridge the gap between prokaryotes and eukaryotes.</title>
        <authorList>
            <person name="Spang A."/>
            <person name="Saw J.H."/>
            <person name="Jorgensen S.L."/>
            <person name="Zaremba-Niedzwiedzka K."/>
            <person name="Martijn J."/>
            <person name="Lind A.E."/>
            <person name="van Eijk R."/>
            <person name="Schleper C."/>
            <person name="Guy L."/>
            <person name="Ettema T.J."/>
        </authorList>
    </citation>
    <scope>NUCLEOTIDE SEQUENCE</scope>
</reference>
<organism evidence="1">
    <name type="scientific">marine sediment metagenome</name>
    <dbReference type="NCBI Taxonomy" id="412755"/>
    <lineage>
        <taxon>unclassified sequences</taxon>
        <taxon>metagenomes</taxon>
        <taxon>ecological metagenomes</taxon>
    </lineage>
</organism>
<protein>
    <recommendedName>
        <fullName evidence="2">Calcineurin-like phosphoesterase domain-containing protein</fullName>
    </recommendedName>
</protein>
<sequence length="252" mass="29356">MGQEATHTVTQNSPGSQILQSLYLEHLNKKHDGTIMRGVGKIGKWCKCAAPQTFLDKEEAQQRNKNLKCIDTDRIFVWSDHHFGHKNIIKFSDRPFQHMDEMHEHMIANHNDYVGPTDVCFWVGDVAFMGATEMNKFLARCMGYNILIVGNHDFDKNKLKKYNFDEIHLMYHIEVDDFENLPLDFVFTHYPMWNLPRPAFNIHGHTHSIILNDPFKINVCVEIVRYRPTTLQSIIERAVLTNKTSLETLLTK</sequence>
<dbReference type="Gene3D" id="3.60.21.10">
    <property type="match status" value="1"/>
</dbReference>